<gene>
    <name evidence="2" type="ORF">GM415_12720</name>
</gene>
<proteinExistence type="predicted"/>
<keyword evidence="1" id="KW-0732">Signal</keyword>
<evidence type="ECO:0000256" key="1">
    <source>
        <dbReference type="SAM" id="SignalP"/>
    </source>
</evidence>
<sequence length="231" mass="25392">MSRLSHLATLLLLTCLVIPPALAQTGTDAASSPLDEMHYYLHPTPELLPAYLAFWTNHPPKDSDTLNLAALFLATALDGAPQYAPETLAKAEGFPPQRQQVAIAAAWLMHDEYGHKYLTKMAAKGSTHAARLLKARKPNLKAISRPNPFHLDCFWAIFGATGEKWPIKKIITALDGGEPDGKITLVQATARWSLTVNAKQHPIVVETIREALPEASPKLKQRLQEILDAQQ</sequence>
<dbReference type="EMBL" id="CP046400">
    <property type="protein sequence ID" value="QGY40953.1"/>
    <property type="molecule type" value="Genomic_DNA"/>
</dbReference>
<name>A0A6I6JKZ6_9BACT</name>
<feature type="chain" id="PRO_5026072456" description="HEAT repeat domain-containing protein" evidence="1">
    <location>
        <begin position="24"/>
        <end position="231"/>
    </location>
</feature>
<dbReference type="AlphaFoldDB" id="A0A6I6JKZ6"/>
<reference evidence="2 3" key="1">
    <citation type="submission" date="2019-11" db="EMBL/GenBank/DDBJ databases">
        <authorList>
            <person name="Zheng R.K."/>
            <person name="Sun C.M."/>
        </authorList>
    </citation>
    <scope>NUCLEOTIDE SEQUENCE [LARGE SCALE GENOMIC DNA]</scope>
    <source>
        <strain evidence="2 3">SRB007</strain>
    </source>
</reference>
<dbReference type="RefSeq" id="WP_158948748.1">
    <property type="nucleotide sequence ID" value="NZ_CP046400.1"/>
</dbReference>
<feature type="signal peptide" evidence="1">
    <location>
        <begin position="1"/>
        <end position="23"/>
    </location>
</feature>
<keyword evidence="3" id="KW-1185">Reference proteome</keyword>
<organism evidence="2 3">
    <name type="scientific">Pseudodesulfovibrio cashew</name>
    <dbReference type="NCBI Taxonomy" id="2678688"/>
    <lineage>
        <taxon>Bacteria</taxon>
        <taxon>Pseudomonadati</taxon>
        <taxon>Thermodesulfobacteriota</taxon>
        <taxon>Desulfovibrionia</taxon>
        <taxon>Desulfovibrionales</taxon>
        <taxon>Desulfovibrionaceae</taxon>
    </lineage>
</organism>
<evidence type="ECO:0000313" key="3">
    <source>
        <dbReference type="Proteomes" id="UP000428328"/>
    </source>
</evidence>
<accession>A0A6I6JKZ6</accession>
<evidence type="ECO:0008006" key="4">
    <source>
        <dbReference type="Google" id="ProtNLM"/>
    </source>
</evidence>
<evidence type="ECO:0000313" key="2">
    <source>
        <dbReference type="EMBL" id="QGY40953.1"/>
    </source>
</evidence>
<dbReference type="KEGG" id="psel:GM415_12720"/>
<protein>
    <recommendedName>
        <fullName evidence="4">HEAT repeat domain-containing protein</fullName>
    </recommendedName>
</protein>
<dbReference type="Proteomes" id="UP000428328">
    <property type="component" value="Chromosome"/>
</dbReference>